<evidence type="ECO:0000313" key="3">
    <source>
        <dbReference type="Proteomes" id="UP000181936"/>
    </source>
</evidence>
<evidence type="ECO:0000256" key="1">
    <source>
        <dbReference type="SAM" id="Phobius"/>
    </source>
</evidence>
<sequence>MRRIALILQIISIVIIFFNYNFAIFLFGMVLLLLGGYHLQTKSRMMSYIYFVSRFIFIIGILITGFGFQL</sequence>
<evidence type="ECO:0000313" key="2">
    <source>
        <dbReference type="EMBL" id="APH06262.1"/>
    </source>
</evidence>
<protein>
    <submittedName>
        <fullName evidence="2">Uncharacterized protein</fullName>
    </submittedName>
</protein>
<feature type="transmembrane region" description="Helical" evidence="1">
    <location>
        <begin position="6"/>
        <end position="36"/>
    </location>
</feature>
<reference evidence="2 3" key="1">
    <citation type="journal article" date="2016" name="Sci. Rep.">
        <title>Complete genome sequence and transcriptomic analysis of a novel marine strain Bacillus weihaiensis reveals the mechanism of brown algae degradation.</title>
        <authorList>
            <person name="Zhu Y."/>
            <person name="Chen P."/>
            <person name="Bao Y."/>
            <person name="Men Y."/>
            <person name="Zeng Y."/>
            <person name="Yang J."/>
            <person name="Sun J."/>
            <person name="Sun Y."/>
        </authorList>
    </citation>
    <scope>NUCLEOTIDE SEQUENCE [LARGE SCALE GENOMIC DNA]</scope>
    <source>
        <strain evidence="2 3">Alg07</strain>
    </source>
</reference>
<organism evidence="2 3">
    <name type="scientific">Bacillus weihaiensis</name>
    <dbReference type="NCBI Taxonomy" id="1547283"/>
    <lineage>
        <taxon>Bacteria</taxon>
        <taxon>Bacillati</taxon>
        <taxon>Bacillota</taxon>
        <taxon>Bacilli</taxon>
        <taxon>Bacillales</taxon>
        <taxon>Bacillaceae</taxon>
        <taxon>Bacillus</taxon>
    </lineage>
</organism>
<keyword evidence="3" id="KW-1185">Reference proteome</keyword>
<gene>
    <name evidence="2" type="ORF">A9C19_16855</name>
</gene>
<accession>A0A1L3MVA2</accession>
<keyword evidence="1" id="KW-1133">Transmembrane helix</keyword>
<proteinExistence type="predicted"/>
<feature type="transmembrane region" description="Helical" evidence="1">
    <location>
        <begin position="48"/>
        <end position="68"/>
    </location>
</feature>
<dbReference type="RefSeq" id="WP_072581062.1">
    <property type="nucleotide sequence ID" value="NZ_CP016020.1"/>
</dbReference>
<dbReference type="KEGG" id="bwh:A9C19_16855"/>
<name>A0A1L3MVA2_9BACI</name>
<dbReference type="EMBL" id="CP016020">
    <property type="protein sequence ID" value="APH06262.1"/>
    <property type="molecule type" value="Genomic_DNA"/>
</dbReference>
<keyword evidence="1" id="KW-0472">Membrane</keyword>
<dbReference type="AlphaFoldDB" id="A0A1L3MVA2"/>
<dbReference type="Proteomes" id="UP000181936">
    <property type="component" value="Chromosome"/>
</dbReference>
<keyword evidence="1" id="KW-0812">Transmembrane</keyword>